<dbReference type="Pfam" id="PF25783">
    <property type="entry name" value="BigA_beta"/>
    <property type="match status" value="1"/>
</dbReference>
<feature type="compositionally biased region" description="Low complexity" evidence="1">
    <location>
        <begin position="107"/>
        <end position="126"/>
    </location>
</feature>
<name>A0A0A4ACM1_9GAMM</name>
<accession>A0A0A4ACM1</accession>
<evidence type="ECO:0000256" key="1">
    <source>
        <dbReference type="SAM" id="MobiDB-lite"/>
    </source>
</evidence>
<dbReference type="OrthoDB" id="6504911at2"/>
<gene>
    <name evidence="3" type="ORF">NG99_02695</name>
</gene>
<comment type="caution">
    <text evidence="3">The sequence shown here is derived from an EMBL/GenBank/DDBJ whole genome shotgun (WGS) entry which is preliminary data.</text>
</comment>
<evidence type="ECO:0000259" key="2">
    <source>
        <dbReference type="Pfam" id="PF25783"/>
    </source>
</evidence>
<evidence type="ECO:0000313" key="3">
    <source>
        <dbReference type="EMBL" id="KGT95603.1"/>
    </source>
</evidence>
<keyword evidence="4" id="KW-1185">Reference proteome</keyword>
<dbReference type="eggNOG" id="COG4625">
    <property type="taxonomic scope" value="Bacteria"/>
</dbReference>
<feature type="compositionally biased region" description="Polar residues" evidence="1">
    <location>
        <begin position="145"/>
        <end position="154"/>
    </location>
</feature>
<evidence type="ECO:0000313" key="4">
    <source>
        <dbReference type="Proteomes" id="UP000030351"/>
    </source>
</evidence>
<dbReference type="EMBL" id="JRUQ01000011">
    <property type="protein sequence ID" value="KGT95603.1"/>
    <property type="molecule type" value="Genomic_DNA"/>
</dbReference>
<sequence>MSNYKTRHHNIISRKNLIAVAILMAFGGHDAIASPDKTVHASDELQSCPAAEKFEMLSSEEKEKLPAECQKETSLMNNKMVLGGGAAAVVGIGALMAGGSSSGGGSSDNSNNNDNKGNNENNGSNDTAENKPIIIDGKNVPGQGEISNTISGNDQQVTIKGETIAAGEGTIGTLITGDGATANVTGNTTVSDGGKGMVVEGNNSTVDVGGTINATGTGSIALEVNGDRSDVRQNGDMLVAGGATGFKVSGESNKVSNNGSISVQDASSVGLDITGNNAVFSNAGNIYAKDYGTGVQISGNNILANLDGSVVADAGDNKVSAKGVVLHSSNSTVKITGDVTVKSDKLKAIPEYLTVTGVSVNGDHNKLDISGAVNIQQNTNDRGSHGKGILGGVIVLGNKNIINVLGGINVDATFGDDGANNERIAAHIEGMTVNGHDNYIFLSGRSNFRSASFGYQGHSHLVDINGKNNELVLSKDFVLDIDVIPSLHELNQGVDFFNTSSGTILANGDVSGSLLGFLFSADSSGKVINNGAVDVNLTSSTGALTVIAALDSTGHNTAEGTLAVKSSASYVAARWSSNVYPFGNGAGTATAMIAGGSEGLIINDGTLDVAGASTYGMFVRDGATAINNGTIIADAMQLHVDDKGNFNDVKSLTFSSESKYRGAAMFGRAGTSLLNTGNIVINNAGTGMQVEGAMAINRGRITLNADHSDADKMYAMRATDGGILINDATGVININTDKGYAFYADDGSYVYNLGTINHNGTPIDESDPAFGTESPDDWGANYARLDSLSASGESSTLSTDKKDGFYALMSLVNRGNLALDSSLLAYDRLTNHGNITVNDKAALTIKGRLTNHGSVTLNASGPLTVNSGDNYGEISGSSTSGLIKTSGAFYNREGAVIRNTDSEAAGTSLIHSTLTEHGNFIFYNAGKILASAGANAIWTRSHDAQGSRDVARSVFNDTTGIIRGEGLSGNTLIELGRSYSLYNKGEITINGKNTSAIRTVNTAFSSEVLNSGVINLGTKEGRAAGTNGTGLIAVKVQNDATVVNNADGVINIWADDSWAFSSPLSTRNPVFINNGIIDATNCNNCGIFSPDSKVSALADGADSWRQPSVPEPVVAGVVTNYVIGTNGDGTAGKYAGKDIVIGKNVLVSTGFTDGTADKAVTFSNVFQGSNISGEQNIASSSVVWNASASKNAEGNVDVTMIKNDYADVVTDSSVNGLAAALDKSYTSNKLFNSLNVSTASSLNKALKQLSGKQAKSLDREKRVLSQRFTMLAENAPVTTENGLSFNVVAKGDRRAEMDNKVTYDMMAVQQDFNAGAGKLSASYGIARLSGKGGNAG</sequence>
<feature type="domain" description="Putative surface-exposed virulence protein BigA beta-sandwich" evidence="2">
    <location>
        <begin position="1120"/>
        <end position="1204"/>
    </location>
</feature>
<feature type="non-terminal residue" evidence="3">
    <location>
        <position position="1336"/>
    </location>
</feature>
<dbReference type="RefSeq" id="WP_034888161.1">
    <property type="nucleotide sequence ID" value="NZ_JRUQ01000011.1"/>
</dbReference>
<dbReference type="InterPro" id="IPR058034">
    <property type="entry name" value="BigA_beta"/>
</dbReference>
<dbReference type="STRING" id="371042.NG99_02695"/>
<proteinExistence type="predicted"/>
<dbReference type="eggNOG" id="COG3468">
    <property type="taxonomic scope" value="Bacteria"/>
</dbReference>
<protein>
    <recommendedName>
        <fullName evidence="2">Putative surface-exposed virulence protein BigA beta-sandwich domain-containing protein</fullName>
    </recommendedName>
</protein>
<dbReference type="Proteomes" id="UP000030351">
    <property type="component" value="Unassembled WGS sequence"/>
</dbReference>
<organism evidence="3 4">
    <name type="scientific">Erwinia typographi</name>
    <dbReference type="NCBI Taxonomy" id="371042"/>
    <lineage>
        <taxon>Bacteria</taxon>
        <taxon>Pseudomonadati</taxon>
        <taxon>Pseudomonadota</taxon>
        <taxon>Gammaproteobacteria</taxon>
        <taxon>Enterobacterales</taxon>
        <taxon>Erwiniaceae</taxon>
        <taxon>Erwinia</taxon>
    </lineage>
</organism>
<reference evidence="3 4" key="1">
    <citation type="submission" date="2014-10" db="EMBL/GenBank/DDBJ databases">
        <title>Genome sequence of Erwinia typographi M043b.</title>
        <authorList>
            <person name="Chan K.-G."/>
            <person name="Tan W.-S."/>
        </authorList>
    </citation>
    <scope>NUCLEOTIDE SEQUENCE [LARGE SCALE GENOMIC DNA]</scope>
    <source>
        <strain evidence="3 4">M043b</strain>
    </source>
</reference>
<feature type="region of interest" description="Disordered" evidence="1">
    <location>
        <begin position="100"/>
        <end position="154"/>
    </location>
</feature>